<proteinExistence type="predicted"/>
<sequence>MPEVKPQDALKDFIEQRPQSHYTFASERGSSVSEICRQNGQGDHDCLTSAPVANECQETLRVDAGSPIVFRAKREPFMLI</sequence>
<evidence type="ECO:0000313" key="1">
    <source>
        <dbReference type="EMBL" id="PPQ68507.1"/>
    </source>
</evidence>
<accession>A0A409VQI7</accession>
<reference evidence="1 2" key="1">
    <citation type="journal article" date="2018" name="Evol. Lett.">
        <title>Horizontal gene cluster transfer increased hallucinogenic mushroom diversity.</title>
        <authorList>
            <person name="Reynolds H.T."/>
            <person name="Vijayakumar V."/>
            <person name="Gluck-Thaler E."/>
            <person name="Korotkin H.B."/>
            <person name="Matheny P.B."/>
            <person name="Slot J.C."/>
        </authorList>
    </citation>
    <scope>NUCLEOTIDE SEQUENCE [LARGE SCALE GENOMIC DNA]</scope>
    <source>
        <strain evidence="1 2">SRW20</strain>
    </source>
</reference>
<evidence type="ECO:0000313" key="2">
    <source>
        <dbReference type="Proteomes" id="UP000284706"/>
    </source>
</evidence>
<protein>
    <submittedName>
        <fullName evidence="1">Uncharacterized protein</fullName>
    </submittedName>
</protein>
<gene>
    <name evidence="1" type="ORF">CVT26_003446</name>
</gene>
<dbReference type="InParanoid" id="A0A409VQI7"/>
<organism evidence="1 2">
    <name type="scientific">Gymnopilus dilepis</name>
    <dbReference type="NCBI Taxonomy" id="231916"/>
    <lineage>
        <taxon>Eukaryota</taxon>
        <taxon>Fungi</taxon>
        <taxon>Dikarya</taxon>
        <taxon>Basidiomycota</taxon>
        <taxon>Agaricomycotina</taxon>
        <taxon>Agaricomycetes</taxon>
        <taxon>Agaricomycetidae</taxon>
        <taxon>Agaricales</taxon>
        <taxon>Agaricineae</taxon>
        <taxon>Hymenogastraceae</taxon>
        <taxon>Gymnopilus</taxon>
    </lineage>
</organism>
<dbReference type="Proteomes" id="UP000284706">
    <property type="component" value="Unassembled WGS sequence"/>
</dbReference>
<name>A0A409VQI7_9AGAR</name>
<comment type="caution">
    <text evidence="1">The sequence shown here is derived from an EMBL/GenBank/DDBJ whole genome shotgun (WGS) entry which is preliminary data.</text>
</comment>
<dbReference type="EMBL" id="NHYE01005594">
    <property type="protein sequence ID" value="PPQ68507.1"/>
    <property type="molecule type" value="Genomic_DNA"/>
</dbReference>
<keyword evidence="2" id="KW-1185">Reference proteome</keyword>
<dbReference type="AlphaFoldDB" id="A0A409VQI7"/>
<dbReference type="OrthoDB" id="5277092at2759"/>